<dbReference type="RefSeq" id="WP_043146569.1">
    <property type="nucleotide sequence ID" value="NZ_JSUQ01000031.1"/>
</dbReference>
<keyword evidence="1" id="KW-0472">Membrane</keyword>
<keyword evidence="4" id="KW-1185">Reference proteome</keyword>
<evidence type="ECO:0000313" key="3">
    <source>
        <dbReference type="EMBL" id="KHQ50090.1"/>
    </source>
</evidence>
<dbReference type="GO" id="GO:0080120">
    <property type="term" value="P:CAAX-box protein maturation"/>
    <property type="evidence" value="ECO:0007669"/>
    <property type="project" value="UniProtKB-ARBA"/>
</dbReference>
<gene>
    <name evidence="3" type="ORF">OA50_05321</name>
</gene>
<evidence type="ECO:0000256" key="1">
    <source>
        <dbReference type="SAM" id="Phobius"/>
    </source>
</evidence>
<feature type="transmembrane region" description="Helical" evidence="1">
    <location>
        <begin position="101"/>
        <end position="123"/>
    </location>
</feature>
<comment type="caution">
    <text evidence="3">The sequence shown here is derived from an EMBL/GenBank/DDBJ whole genome shotgun (WGS) entry which is preliminary data.</text>
</comment>
<reference evidence="3 4" key="1">
    <citation type="submission" date="2014-10" db="EMBL/GenBank/DDBJ databases">
        <title>Genome sequence of Ponticoccus sp. strain UMTAT08 isolated from clonal culture of toxic dinoflagellate Alexandrium tamiyavanichii.</title>
        <authorList>
            <person name="Gan H.Y."/>
            <person name="Muhd D.-D."/>
            <person name="Mohd Noor M.E."/>
            <person name="Yeong Y.S."/>
            <person name="Usup G."/>
        </authorList>
    </citation>
    <scope>NUCLEOTIDE SEQUENCE [LARGE SCALE GENOMIC DNA]</scope>
    <source>
        <strain evidence="3 4">UMTAT08</strain>
    </source>
</reference>
<accession>A0A0B3RFT8</accession>
<evidence type="ECO:0000259" key="2">
    <source>
        <dbReference type="Pfam" id="PF02517"/>
    </source>
</evidence>
<organism evidence="3 4">
    <name type="scientific">Mameliella alba</name>
    <dbReference type="NCBI Taxonomy" id="561184"/>
    <lineage>
        <taxon>Bacteria</taxon>
        <taxon>Pseudomonadati</taxon>
        <taxon>Pseudomonadota</taxon>
        <taxon>Alphaproteobacteria</taxon>
        <taxon>Rhodobacterales</taxon>
        <taxon>Roseobacteraceae</taxon>
        <taxon>Mameliella</taxon>
    </lineage>
</organism>
<feature type="transmembrane region" description="Helical" evidence="1">
    <location>
        <begin position="208"/>
        <end position="228"/>
    </location>
</feature>
<feature type="transmembrane region" description="Helical" evidence="1">
    <location>
        <begin position="183"/>
        <end position="202"/>
    </location>
</feature>
<sequence length="260" mass="28085">MADTAQMISDTGRFRWLEREHDDFPFYRGCPVTISTGGWVLVMVAVVIGFLVLTQGPRLVSGVPARFLIALLYSAIPLAALAIVAGRSWTALFRRLRGSDFLWMIAFAVLNLIVTLLVGMIMIRLVDTSANEAIANVASADATDRLLFFSQSAIQLVGEEVMSILPFLALLFWLTTAGMGRKWAIVVATLVVAVLFAAAHLPTYNWNVVQALMGVGVARIVLLLPYIMTKNLAVSAGAHILNDWMFFGVSILGAAAGTAA</sequence>
<name>A0A0B3RFT8_9RHOB</name>
<protein>
    <submittedName>
        <fullName evidence="3">Putative CAAX amino terminal protease family protein</fullName>
    </submittedName>
</protein>
<dbReference type="AlphaFoldDB" id="A0A0B3RFT8"/>
<dbReference type="InterPro" id="IPR003675">
    <property type="entry name" value="Rce1/LyrA-like_dom"/>
</dbReference>
<dbReference type="EMBL" id="JSUQ01000031">
    <property type="protein sequence ID" value="KHQ50090.1"/>
    <property type="molecule type" value="Genomic_DNA"/>
</dbReference>
<dbReference type="Pfam" id="PF02517">
    <property type="entry name" value="Rce1-like"/>
    <property type="match status" value="1"/>
</dbReference>
<evidence type="ECO:0000313" key="4">
    <source>
        <dbReference type="Proteomes" id="UP000030960"/>
    </source>
</evidence>
<feature type="transmembrane region" description="Helical" evidence="1">
    <location>
        <begin position="153"/>
        <end position="174"/>
    </location>
</feature>
<dbReference type="OrthoDB" id="2661755at2"/>
<keyword evidence="3" id="KW-0378">Hydrolase</keyword>
<dbReference type="Proteomes" id="UP000030960">
    <property type="component" value="Unassembled WGS sequence"/>
</dbReference>
<proteinExistence type="predicted"/>
<dbReference type="GO" id="GO:0004175">
    <property type="term" value="F:endopeptidase activity"/>
    <property type="evidence" value="ECO:0007669"/>
    <property type="project" value="UniProtKB-ARBA"/>
</dbReference>
<feature type="transmembrane region" description="Helical" evidence="1">
    <location>
        <begin position="32"/>
        <end position="53"/>
    </location>
</feature>
<feature type="transmembrane region" description="Helical" evidence="1">
    <location>
        <begin position="65"/>
        <end position="89"/>
    </location>
</feature>
<keyword evidence="3" id="KW-0645">Protease</keyword>
<feature type="transmembrane region" description="Helical" evidence="1">
    <location>
        <begin position="240"/>
        <end position="259"/>
    </location>
</feature>
<keyword evidence="1" id="KW-1133">Transmembrane helix</keyword>
<dbReference type="GO" id="GO:0006508">
    <property type="term" value="P:proteolysis"/>
    <property type="evidence" value="ECO:0007669"/>
    <property type="project" value="UniProtKB-KW"/>
</dbReference>
<keyword evidence="1" id="KW-0812">Transmembrane</keyword>
<feature type="domain" description="CAAX prenyl protease 2/Lysostaphin resistance protein A-like" evidence="2">
    <location>
        <begin position="147"/>
        <end position="245"/>
    </location>
</feature>